<dbReference type="EC" id="2.4.1.258" evidence="3"/>
<keyword evidence="6" id="KW-0812">Transmembrane</keyword>
<name>A0ABC8TV91_9AQUA</name>
<organism evidence="11 12">
    <name type="scientific">Ilex paraguariensis</name>
    <name type="common">yerba mate</name>
    <dbReference type="NCBI Taxonomy" id="185542"/>
    <lineage>
        <taxon>Eukaryota</taxon>
        <taxon>Viridiplantae</taxon>
        <taxon>Streptophyta</taxon>
        <taxon>Embryophyta</taxon>
        <taxon>Tracheophyta</taxon>
        <taxon>Spermatophyta</taxon>
        <taxon>Magnoliopsida</taxon>
        <taxon>eudicotyledons</taxon>
        <taxon>Gunneridae</taxon>
        <taxon>Pentapetalae</taxon>
        <taxon>asterids</taxon>
        <taxon>campanulids</taxon>
        <taxon>Aquifoliales</taxon>
        <taxon>Aquifoliaceae</taxon>
        <taxon>Ilex</taxon>
    </lineage>
</organism>
<dbReference type="PANTHER" id="PTHR12646:SF0">
    <property type="entry name" value="DOL-P-MAN:MAN(5)GLCNAC(2)-PP-DOL ALPHA-1,3-MANNOSYLTRANSFERASE"/>
    <property type="match status" value="1"/>
</dbReference>
<dbReference type="EMBL" id="CAUOFW020005884">
    <property type="protein sequence ID" value="CAK9171987.1"/>
    <property type="molecule type" value="Genomic_DNA"/>
</dbReference>
<dbReference type="GO" id="GO:0052925">
    <property type="term" value="F:dol-P-Man:Man(5)GlcNAc(2)-PP-Dol alpha-1,3-mannosyltransferase activity"/>
    <property type="evidence" value="ECO:0007669"/>
    <property type="project" value="UniProtKB-EC"/>
</dbReference>
<evidence type="ECO:0000256" key="3">
    <source>
        <dbReference type="ARBA" id="ARBA00011964"/>
    </source>
</evidence>
<comment type="pathway">
    <text evidence="2">Protein modification; protein glycosylation.</text>
</comment>
<comment type="subcellular location">
    <subcellularLocation>
        <location evidence="1">Endoplasmic reticulum membrane</location>
        <topology evidence="1">Multi-pass membrane protein</topology>
    </subcellularLocation>
</comment>
<gene>
    <name evidence="11" type="ORF">ILEXP_LOCUS41614</name>
</gene>
<evidence type="ECO:0000256" key="5">
    <source>
        <dbReference type="ARBA" id="ARBA00022679"/>
    </source>
</evidence>
<comment type="catalytic activity">
    <reaction evidence="10">
        <text>an alpha-D-Man-(1-&gt;2)-alpha-D-Man-(1-&gt;2)-alpha-D-Man-(1-&gt;3)-[alpha-D-Man-(1-&gt;6)]-beta-D-Man-(1-&gt;4)-beta-D-GlcNAc-(1-&gt;4)-alpha-D-GlcNAc-diphospho-di-trans,poly-cis-dolichol + a di-trans,poly-cis-dolichyl beta-D-mannosyl phosphate = an alpha-D-Man-(1-&gt;2)-alpha-D-Man-(1-&gt;2)-alpha-D-Man-(1-&gt;3)-[alpha-D-Man-(1-&gt;3)-alpha-D-Man-(1-&gt;6)]-beta-D-Man-(1-&gt;4)-beta-D-GlcNAc-(1-&gt;4)-alpha-D-GlcNAc-diphospho-di-trans,poly-cis-dolichol + a di-trans,poly-cis-dolichyl phosphate + H(+)</text>
        <dbReference type="Rhea" id="RHEA:29527"/>
        <dbReference type="Rhea" id="RHEA-COMP:19498"/>
        <dbReference type="Rhea" id="RHEA-COMP:19501"/>
        <dbReference type="Rhea" id="RHEA-COMP:19516"/>
        <dbReference type="Rhea" id="RHEA-COMP:19517"/>
        <dbReference type="ChEBI" id="CHEBI:15378"/>
        <dbReference type="ChEBI" id="CHEBI:57683"/>
        <dbReference type="ChEBI" id="CHEBI:58211"/>
        <dbReference type="ChEBI" id="CHEBI:132515"/>
        <dbReference type="ChEBI" id="CHEBI:132516"/>
        <dbReference type="EC" id="2.4.1.258"/>
    </reaction>
    <physiologicalReaction direction="left-to-right" evidence="10">
        <dbReference type="Rhea" id="RHEA:29528"/>
    </physiologicalReaction>
</comment>
<dbReference type="GO" id="GO:0005789">
    <property type="term" value="C:endoplasmic reticulum membrane"/>
    <property type="evidence" value="ECO:0007669"/>
    <property type="project" value="UniProtKB-SubCell"/>
</dbReference>
<evidence type="ECO:0000256" key="2">
    <source>
        <dbReference type="ARBA" id="ARBA00004922"/>
    </source>
</evidence>
<dbReference type="Pfam" id="PF05208">
    <property type="entry name" value="ALG3"/>
    <property type="match status" value="1"/>
</dbReference>
<dbReference type="InterPro" id="IPR007873">
    <property type="entry name" value="Glycosyltransferase_ALG3"/>
</dbReference>
<comment type="caution">
    <text evidence="11">The sequence shown here is derived from an EMBL/GenBank/DDBJ whole genome shotgun (WGS) entry which is preliminary data.</text>
</comment>
<accession>A0ABC8TV91</accession>
<reference evidence="11 12" key="1">
    <citation type="submission" date="2024-02" db="EMBL/GenBank/DDBJ databases">
        <authorList>
            <person name="Vignale AGUSTIN F."/>
            <person name="Sosa J E."/>
            <person name="Modenutti C."/>
        </authorList>
    </citation>
    <scope>NUCLEOTIDE SEQUENCE [LARGE SCALE GENOMIC DNA]</scope>
</reference>
<keyword evidence="8" id="KW-1133">Transmembrane helix</keyword>
<evidence type="ECO:0000256" key="8">
    <source>
        <dbReference type="ARBA" id="ARBA00022989"/>
    </source>
</evidence>
<protein>
    <recommendedName>
        <fullName evidence="3">dolichyl-P-Man:Man5GlcNAc2-PP-dolichol alpha-1,3-mannosyltransferase</fullName>
        <ecNumber evidence="3">2.4.1.258</ecNumber>
    </recommendedName>
</protein>
<dbReference type="PANTHER" id="PTHR12646">
    <property type="entry name" value="NOT56 - RELATED"/>
    <property type="match status" value="1"/>
</dbReference>
<dbReference type="Proteomes" id="UP001642360">
    <property type="component" value="Unassembled WGS sequence"/>
</dbReference>
<evidence type="ECO:0000256" key="1">
    <source>
        <dbReference type="ARBA" id="ARBA00004477"/>
    </source>
</evidence>
<proteinExistence type="predicted"/>
<sequence>MAVRSAEKRNPSQRSGFSIHKLYKNPKVSGFLKGERDYSNLKGDTGPLVYPAGFLYIYSAMQFVTGGQVFPAQ</sequence>
<evidence type="ECO:0000256" key="10">
    <source>
        <dbReference type="ARBA" id="ARBA00049506"/>
    </source>
</evidence>
<evidence type="ECO:0000256" key="4">
    <source>
        <dbReference type="ARBA" id="ARBA00022676"/>
    </source>
</evidence>
<evidence type="ECO:0000256" key="6">
    <source>
        <dbReference type="ARBA" id="ARBA00022692"/>
    </source>
</evidence>
<evidence type="ECO:0000256" key="7">
    <source>
        <dbReference type="ARBA" id="ARBA00022824"/>
    </source>
</evidence>
<evidence type="ECO:0000313" key="12">
    <source>
        <dbReference type="Proteomes" id="UP001642360"/>
    </source>
</evidence>
<keyword evidence="4" id="KW-0328">Glycosyltransferase</keyword>
<evidence type="ECO:0000313" key="11">
    <source>
        <dbReference type="EMBL" id="CAK9171987.1"/>
    </source>
</evidence>
<keyword evidence="5" id="KW-0808">Transferase</keyword>
<keyword evidence="9" id="KW-0472">Membrane</keyword>
<keyword evidence="12" id="KW-1185">Reference proteome</keyword>
<dbReference type="AlphaFoldDB" id="A0ABC8TV91"/>
<evidence type="ECO:0000256" key="9">
    <source>
        <dbReference type="ARBA" id="ARBA00023136"/>
    </source>
</evidence>
<feature type="non-terminal residue" evidence="11">
    <location>
        <position position="73"/>
    </location>
</feature>
<keyword evidence="7" id="KW-0256">Endoplasmic reticulum</keyword>